<dbReference type="EMBL" id="JAGTTL010000023">
    <property type="protein sequence ID" value="KAK6304534.1"/>
    <property type="molecule type" value="Genomic_DNA"/>
</dbReference>
<organism evidence="2 3">
    <name type="scientific">Coregonus suidteri</name>
    <dbReference type="NCBI Taxonomy" id="861788"/>
    <lineage>
        <taxon>Eukaryota</taxon>
        <taxon>Metazoa</taxon>
        <taxon>Chordata</taxon>
        <taxon>Craniata</taxon>
        <taxon>Vertebrata</taxon>
        <taxon>Euteleostomi</taxon>
        <taxon>Actinopterygii</taxon>
        <taxon>Neopterygii</taxon>
        <taxon>Teleostei</taxon>
        <taxon>Protacanthopterygii</taxon>
        <taxon>Salmoniformes</taxon>
        <taxon>Salmonidae</taxon>
        <taxon>Coregoninae</taxon>
        <taxon>Coregonus</taxon>
    </lineage>
</organism>
<gene>
    <name evidence="2" type="ORF">J4Q44_G00251200</name>
</gene>
<feature type="region of interest" description="Disordered" evidence="1">
    <location>
        <begin position="91"/>
        <end position="145"/>
    </location>
</feature>
<proteinExistence type="predicted"/>
<sequence length="192" mass="21067">MPSSLWKSHSPAFLSTLANEMSATTVYSEKWARLIPLQENWEVPSGICPLPCVPLGWLPMPLKARSILRVGPRLQYTMKFHSNLHQALEGLQLQPPSSPSPSLDPMSSGELGHCPPGDGDQPGDGWNCGAHEGEGAGDSQQLDQAQGNPDLEAEMGAQDEHSCLETVLWRWQRTLGGQRDAVRRLKADIFTF</sequence>
<name>A0AAN8QG55_9TELE</name>
<reference evidence="2 3" key="1">
    <citation type="submission" date="2021-04" db="EMBL/GenBank/DDBJ databases">
        <authorList>
            <person name="De Guttry C."/>
            <person name="Zahm M."/>
            <person name="Klopp C."/>
            <person name="Cabau C."/>
            <person name="Louis A."/>
            <person name="Berthelot C."/>
            <person name="Parey E."/>
            <person name="Roest Crollius H."/>
            <person name="Montfort J."/>
            <person name="Robinson-Rechavi M."/>
            <person name="Bucao C."/>
            <person name="Bouchez O."/>
            <person name="Gislard M."/>
            <person name="Lluch J."/>
            <person name="Milhes M."/>
            <person name="Lampietro C."/>
            <person name="Lopez Roques C."/>
            <person name="Donnadieu C."/>
            <person name="Braasch I."/>
            <person name="Desvignes T."/>
            <person name="Postlethwait J."/>
            <person name="Bobe J."/>
            <person name="Wedekind C."/>
            <person name="Guiguen Y."/>
        </authorList>
    </citation>
    <scope>NUCLEOTIDE SEQUENCE [LARGE SCALE GENOMIC DNA]</scope>
    <source>
        <strain evidence="2">Cs_M1</strain>
        <tissue evidence="2">Blood</tissue>
    </source>
</reference>
<evidence type="ECO:0000313" key="2">
    <source>
        <dbReference type="EMBL" id="KAK6304534.1"/>
    </source>
</evidence>
<accession>A0AAN8QG55</accession>
<dbReference type="AlphaFoldDB" id="A0AAN8QG55"/>
<comment type="caution">
    <text evidence="2">The sequence shown here is derived from an EMBL/GenBank/DDBJ whole genome shotgun (WGS) entry which is preliminary data.</text>
</comment>
<feature type="compositionally biased region" description="Low complexity" evidence="1">
    <location>
        <begin position="115"/>
        <end position="125"/>
    </location>
</feature>
<evidence type="ECO:0000256" key="1">
    <source>
        <dbReference type="SAM" id="MobiDB-lite"/>
    </source>
</evidence>
<evidence type="ECO:0000313" key="3">
    <source>
        <dbReference type="Proteomes" id="UP001356427"/>
    </source>
</evidence>
<protein>
    <submittedName>
        <fullName evidence="2">Uncharacterized protein</fullName>
    </submittedName>
</protein>
<keyword evidence="3" id="KW-1185">Reference proteome</keyword>
<dbReference type="Proteomes" id="UP001356427">
    <property type="component" value="Unassembled WGS sequence"/>
</dbReference>